<dbReference type="RefSeq" id="WP_169608151.1">
    <property type="nucleotide sequence ID" value="NZ_CP051682.1"/>
</dbReference>
<evidence type="ECO:0000313" key="3">
    <source>
        <dbReference type="Proteomes" id="UP000503278"/>
    </source>
</evidence>
<name>A0A7L5E089_9SPHI</name>
<keyword evidence="2" id="KW-0675">Receptor</keyword>
<dbReference type="EMBL" id="CP051682">
    <property type="protein sequence ID" value="QJD96645.1"/>
    <property type="molecule type" value="Genomic_DNA"/>
</dbReference>
<keyword evidence="3" id="KW-1185">Reference proteome</keyword>
<evidence type="ECO:0000256" key="1">
    <source>
        <dbReference type="SAM" id="SignalP"/>
    </source>
</evidence>
<evidence type="ECO:0000313" key="2">
    <source>
        <dbReference type="EMBL" id="QJD96645.1"/>
    </source>
</evidence>
<feature type="signal peptide" evidence="1">
    <location>
        <begin position="1"/>
        <end position="20"/>
    </location>
</feature>
<organism evidence="2 3">
    <name type="scientific">Mucilaginibacter robiniae</name>
    <dbReference type="NCBI Taxonomy" id="2728022"/>
    <lineage>
        <taxon>Bacteria</taxon>
        <taxon>Pseudomonadati</taxon>
        <taxon>Bacteroidota</taxon>
        <taxon>Sphingobacteriia</taxon>
        <taxon>Sphingobacteriales</taxon>
        <taxon>Sphingobacteriaceae</taxon>
        <taxon>Mucilaginibacter</taxon>
    </lineage>
</organism>
<dbReference type="KEGG" id="mrob:HH214_12520"/>
<dbReference type="AlphaFoldDB" id="A0A7L5E089"/>
<accession>A0A7L5E089</accession>
<reference evidence="2 3" key="1">
    <citation type="submission" date="2020-04" db="EMBL/GenBank/DDBJ databases">
        <title>Genome sequencing of novel species.</title>
        <authorList>
            <person name="Heo J."/>
            <person name="Kim S.-J."/>
            <person name="Kim J.-S."/>
            <person name="Hong S.-B."/>
            <person name="Kwon S.-W."/>
        </authorList>
    </citation>
    <scope>NUCLEOTIDE SEQUENCE [LARGE SCALE GENOMIC DNA]</scope>
    <source>
        <strain evidence="2 3">F39-2</strain>
    </source>
</reference>
<dbReference type="Proteomes" id="UP000503278">
    <property type="component" value="Chromosome"/>
</dbReference>
<feature type="chain" id="PRO_5029877232" evidence="1">
    <location>
        <begin position="21"/>
        <end position="897"/>
    </location>
</feature>
<gene>
    <name evidence="2" type="ORF">HH214_12520</name>
</gene>
<sequence length="897" mass="101965">MIRKIIIIFLLALQSATAQQKLLKVLGDVTDTAGVGVVNCTVTLFGANDGLIYSHFNIGNNNTFKVEIDFGRNDSLVVEVHHLAFTPFRRVYAVVPGTTTLRLSATLHSAVRNLKEVNITPPRIWKRGDTTFYKANQFKEGDEKKLKDLLLKLPDFRLETDGQITYKNKPLDKITIDGEELFSDKIELLLSNFPVHVLNTIQVIENQSSQRLLKGLAGENKTFINLQVDKKNRLSAGFGEVEAGVGNRDRYNLSPVAFSIYSQIKAGFVGNYNSIGNGIGLQQEGELRGLPERDAQQLLMSNHTLYHINNFEQRWYIQNRQWDNRLQINTPVSKTIHSQTEISYIRDRQPQHAYYTSFLLNNGRYEQRIDSNSNLYKPAILSVKQTFNIQPDSVHDLKVVFDLYDDRSLGQQTTIFRGFGIGSPLAVATQNQWTSLTLSSDYTIRQTLRKASTISFLVNKQNLGQSASGESADIAGIFSLPAGYNEMSNRIQTSFLNIQGSWKLLLRDKKNHLTNFGLSLQHKAIGLNQRLNIDQHNGNLSLVEQSGLSNLFDYSVTKFTSSFMRSFRAIFKDPFFFTTELGVAHFSPGNKDSVSAFSTFLFKSTLSQDHTLAEGLTGKFSGGVSQWQLEPEHLYSGYYPSTILSFRRSLNLALPLRKLEGTYVVGYRLPNDLTYFAFLISGEFMPNGIVTYNTYNSFIGFADAYLLNKSTSRKTVSFSMSMPSLLLNAMINFNALYQKSGFLISSGSEIWNTSLDYYSLFLSLKKNWNRKYYIRLSTILSTNINHLPSSTDVAESKISSLKHNFYQRLLINKQMNLVSNFNYYQNNLFTTNRANFLMADVEWNYQWKQSPLYLSLKADNLFNEKNYYSYNNSVLVQSFSTIPLIGRSIYASVRYTF</sequence>
<proteinExistence type="predicted"/>
<keyword evidence="1" id="KW-0732">Signal</keyword>
<protein>
    <submittedName>
        <fullName evidence="2">TonB-dependent receptor</fullName>
    </submittedName>
</protein>